<dbReference type="RefSeq" id="WP_034835508.1">
    <property type="nucleotide sequence ID" value="NZ_JOKH01000002.1"/>
</dbReference>
<proteinExistence type="predicted"/>
<dbReference type="EMBL" id="JOKH01000002">
    <property type="protein sequence ID" value="KEQ18318.1"/>
    <property type="molecule type" value="Genomic_DNA"/>
</dbReference>
<feature type="transmembrane region" description="Helical" evidence="1">
    <location>
        <begin position="83"/>
        <end position="104"/>
    </location>
</feature>
<organism evidence="2 3">
    <name type="scientific">Endozoicomonas numazuensis</name>
    <dbReference type="NCBI Taxonomy" id="1137799"/>
    <lineage>
        <taxon>Bacteria</taxon>
        <taxon>Pseudomonadati</taxon>
        <taxon>Pseudomonadota</taxon>
        <taxon>Gammaproteobacteria</taxon>
        <taxon>Oceanospirillales</taxon>
        <taxon>Endozoicomonadaceae</taxon>
        <taxon>Endozoicomonas</taxon>
    </lineage>
</organism>
<dbReference type="Proteomes" id="UP000028073">
    <property type="component" value="Unassembled WGS sequence"/>
</dbReference>
<dbReference type="eggNOG" id="ENOG5030FMN">
    <property type="taxonomic scope" value="Bacteria"/>
</dbReference>
<feature type="transmembrane region" description="Helical" evidence="1">
    <location>
        <begin position="59"/>
        <end position="77"/>
    </location>
</feature>
<accession>A0A081NIP5</accession>
<evidence type="ECO:0000313" key="3">
    <source>
        <dbReference type="Proteomes" id="UP000028073"/>
    </source>
</evidence>
<reference evidence="2 3" key="1">
    <citation type="submission" date="2014-06" db="EMBL/GenBank/DDBJ databases">
        <title>Whole Genome Sequences of Three Symbiotic Endozoicomonas Bacteria.</title>
        <authorList>
            <person name="Neave M.J."/>
            <person name="Apprill A."/>
            <person name="Voolstra C.R."/>
        </authorList>
    </citation>
    <scope>NUCLEOTIDE SEQUENCE [LARGE SCALE GENOMIC DNA]</scope>
    <source>
        <strain evidence="2 3">DSM 25634</strain>
    </source>
</reference>
<keyword evidence="1" id="KW-1133">Transmembrane helix</keyword>
<keyword evidence="1" id="KW-0812">Transmembrane</keyword>
<dbReference type="AlphaFoldDB" id="A0A081NIP5"/>
<gene>
    <name evidence="2" type="ORF">GZ78_12420</name>
</gene>
<keyword evidence="3" id="KW-1185">Reference proteome</keyword>
<dbReference type="STRING" id="1137799.GZ78_12420"/>
<evidence type="ECO:0000313" key="2">
    <source>
        <dbReference type="EMBL" id="KEQ18318.1"/>
    </source>
</evidence>
<protein>
    <submittedName>
        <fullName evidence="2">Uncharacterized protein</fullName>
    </submittedName>
</protein>
<sequence>MEWITDGIIFLSKLARDHLDLLAMALTAVAVVFSGRFIASWSSSWLNRLHAVLRIPARAVVNLALFGAVFYFVPHWLENLLGYFNNYTLAPVLLVIGFCVGMLAEKLGR</sequence>
<feature type="transmembrane region" description="Helical" evidence="1">
    <location>
        <begin position="21"/>
        <end position="39"/>
    </location>
</feature>
<dbReference type="OrthoDB" id="6196761at2"/>
<name>A0A081NIP5_9GAMM</name>
<dbReference type="InterPro" id="IPR021813">
    <property type="entry name" value="DUF3392"/>
</dbReference>
<dbReference type="Pfam" id="PF11872">
    <property type="entry name" value="DUF3392"/>
    <property type="match status" value="1"/>
</dbReference>
<comment type="caution">
    <text evidence="2">The sequence shown here is derived from an EMBL/GenBank/DDBJ whole genome shotgun (WGS) entry which is preliminary data.</text>
</comment>
<evidence type="ECO:0000256" key="1">
    <source>
        <dbReference type="SAM" id="Phobius"/>
    </source>
</evidence>
<keyword evidence="1" id="KW-0472">Membrane</keyword>